<dbReference type="Gene3D" id="1.10.150.130">
    <property type="match status" value="1"/>
</dbReference>
<dbReference type="SUPFAM" id="SSF56349">
    <property type="entry name" value="DNA breaking-rejoining enzymes"/>
    <property type="match status" value="1"/>
</dbReference>
<dbReference type="InterPro" id="IPR011010">
    <property type="entry name" value="DNA_brk_join_enz"/>
</dbReference>
<feature type="domain" description="Core-binding (CB)" evidence="7">
    <location>
        <begin position="68"/>
        <end position="147"/>
    </location>
</feature>
<evidence type="ECO:0000256" key="5">
    <source>
        <dbReference type="PROSITE-ProRule" id="PRU01248"/>
    </source>
</evidence>
<evidence type="ECO:0000313" key="8">
    <source>
        <dbReference type="EMBL" id="MDL0090093.1"/>
    </source>
</evidence>
<dbReference type="InterPro" id="IPR013762">
    <property type="entry name" value="Integrase-like_cat_sf"/>
</dbReference>
<comment type="caution">
    <text evidence="8">The sequence shown here is derived from an EMBL/GenBank/DDBJ whole genome shotgun (WGS) entry which is preliminary data.</text>
</comment>
<dbReference type="InterPro" id="IPR010998">
    <property type="entry name" value="Integrase_recombinase_N"/>
</dbReference>
<dbReference type="PANTHER" id="PTHR30349:SF64">
    <property type="entry name" value="PROPHAGE INTEGRASE INTD-RELATED"/>
    <property type="match status" value="1"/>
</dbReference>
<dbReference type="InterPro" id="IPR044068">
    <property type="entry name" value="CB"/>
</dbReference>
<evidence type="ECO:0000259" key="6">
    <source>
        <dbReference type="PROSITE" id="PS51898"/>
    </source>
</evidence>
<protein>
    <submittedName>
        <fullName evidence="8">Site-specific integrase</fullName>
    </submittedName>
</protein>
<sequence length="346" mass="39994">MRIFNQNGKIYVEFEALSKTIKRSLGLNYNEKNLKFIKKTILPIFLKLSEVKSTKKTSQKQPKNGCKNSLKTLCDEFINSQEFNKKTTQNTARYAIKRAFDFLDDKAISSYTSDDFKACLSSMQRSLKPSTIRLIFCYILLVFRRAKERNLIKNMPFKSHFLPKNSHKKRTIWTPKQIKLMLKNATNELKIFLYIAFYSGARSGEILALNANDIDYKNGVINISKNQTRFELTTPKNGVCREIFMPRNLAHFLKAQNFTNGQIFSSDYFAIYYQFKKLLKSLKLPTFGLHTTRHAYTSTLMNGLISPQFIANALGHSSLNHVNNTYSHLILQKSQLKKAQKVLDFG</sequence>
<keyword evidence="9" id="KW-1185">Reference proteome</keyword>
<reference evidence="8" key="1">
    <citation type="submission" date="2022-08" db="EMBL/GenBank/DDBJ databases">
        <authorList>
            <person name="Wang H."/>
        </authorList>
    </citation>
    <scope>NUCLEOTIDE SEQUENCE</scope>
    <source>
        <strain evidence="8">PS10</strain>
    </source>
</reference>
<dbReference type="PROSITE" id="PS51898">
    <property type="entry name" value="TYR_RECOMBINASE"/>
    <property type="match status" value="1"/>
</dbReference>
<dbReference type="EMBL" id="JANURM010000056">
    <property type="protein sequence ID" value="MDL0090093.1"/>
    <property type="molecule type" value="Genomic_DNA"/>
</dbReference>
<gene>
    <name evidence="8" type="ORF">NYG85_12075</name>
</gene>
<accession>A0ABT7HTZ5</accession>
<evidence type="ECO:0000259" key="7">
    <source>
        <dbReference type="PROSITE" id="PS51900"/>
    </source>
</evidence>
<dbReference type="InterPro" id="IPR050090">
    <property type="entry name" value="Tyrosine_recombinase_XerCD"/>
</dbReference>
<keyword evidence="3 5" id="KW-0238">DNA-binding</keyword>
<evidence type="ECO:0000256" key="1">
    <source>
        <dbReference type="ARBA" id="ARBA00008857"/>
    </source>
</evidence>
<evidence type="ECO:0000256" key="2">
    <source>
        <dbReference type="ARBA" id="ARBA00022908"/>
    </source>
</evidence>
<feature type="domain" description="Tyr recombinase" evidence="6">
    <location>
        <begin position="168"/>
        <end position="341"/>
    </location>
</feature>
<evidence type="ECO:0000256" key="3">
    <source>
        <dbReference type="ARBA" id="ARBA00023125"/>
    </source>
</evidence>
<comment type="similarity">
    <text evidence="1">Belongs to the 'phage' integrase family.</text>
</comment>
<dbReference type="InterPro" id="IPR002104">
    <property type="entry name" value="Integrase_catalytic"/>
</dbReference>
<keyword evidence="4" id="KW-0233">DNA recombination</keyword>
<reference evidence="8" key="2">
    <citation type="journal article" date="2023" name="Microorganisms">
        <title>Isolation and Genomic Characteristics of Cat-Borne Campylobacter felis sp. nov. and Sheep-Borne Campylobacter ovis sp. nov.</title>
        <authorList>
            <person name="Wang H."/>
            <person name="Li Y."/>
            <person name="Gu Y."/>
            <person name="Zhou G."/>
            <person name="Chen X."/>
            <person name="Zhang X."/>
            <person name="Shao Z."/>
            <person name="Zhang J."/>
            <person name="Zhang M."/>
        </authorList>
    </citation>
    <scope>NUCLEOTIDE SEQUENCE</scope>
    <source>
        <strain evidence="8">PS10</strain>
    </source>
</reference>
<dbReference type="Proteomes" id="UP001173801">
    <property type="component" value="Unassembled WGS sequence"/>
</dbReference>
<name>A0ABT7HTZ5_9BACT</name>
<proteinExistence type="inferred from homology"/>
<dbReference type="Pfam" id="PF00589">
    <property type="entry name" value="Phage_integrase"/>
    <property type="match status" value="1"/>
</dbReference>
<dbReference type="Gene3D" id="1.10.443.10">
    <property type="entry name" value="Intergrase catalytic core"/>
    <property type="match status" value="1"/>
</dbReference>
<keyword evidence="2" id="KW-0229">DNA integration</keyword>
<evidence type="ECO:0000313" key="9">
    <source>
        <dbReference type="Proteomes" id="UP001173801"/>
    </source>
</evidence>
<organism evidence="8 9">
    <name type="scientific">Campylobacter gastrosuis</name>
    <dbReference type="NCBI Taxonomy" id="2974576"/>
    <lineage>
        <taxon>Bacteria</taxon>
        <taxon>Pseudomonadati</taxon>
        <taxon>Campylobacterota</taxon>
        <taxon>Epsilonproteobacteria</taxon>
        <taxon>Campylobacterales</taxon>
        <taxon>Campylobacteraceae</taxon>
        <taxon>Campylobacter</taxon>
    </lineage>
</organism>
<dbReference type="PANTHER" id="PTHR30349">
    <property type="entry name" value="PHAGE INTEGRASE-RELATED"/>
    <property type="match status" value="1"/>
</dbReference>
<evidence type="ECO:0000256" key="4">
    <source>
        <dbReference type="ARBA" id="ARBA00023172"/>
    </source>
</evidence>
<dbReference type="RefSeq" id="WP_284938919.1">
    <property type="nucleotide sequence ID" value="NZ_JANURM010000056.1"/>
</dbReference>
<dbReference type="PROSITE" id="PS51900">
    <property type="entry name" value="CB"/>
    <property type="match status" value="1"/>
</dbReference>